<keyword evidence="2" id="KW-1185">Reference proteome</keyword>
<evidence type="ECO:0000313" key="2">
    <source>
        <dbReference type="Proteomes" id="UP000186110"/>
    </source>
</evidence>
<dbReference type="eggNOG" id="ENOG5033BMZ">
    <property type="taxonomic scope" value="Bacteria"/>
</dbReference>
<dbReference type="EMBL" id="CP019239">
    <property type="protein sequence ID" value="APW44968.1"/>
    <property type="molecule type" value="Genomic_DNA"/>
</dbReference>
<dbReference type="AlphaFoldDB" id="A0A1P8KG65"/>
<name>A0A1P8KG65_9BURK</name>
<protein>
    <submittedName>
        <fullName evidence="1">Putative motility protein</fullName>
    </submittedName>
</protein>
<sequence>MNIASTPAVQAATAAAQGPTSDALNILVLKKALNQQAVAAATLIQSLPPVPALATSGSVGTRLNTFA</sequence>
<organism evidence="1 2">
    <name type="scientific">Rhodoferax saidenbachensis</name>
    <dbReference type="NCBI Taxonomy" id="1484693"/>
    <lineage>
        <taxon>Bacteria</taxon>
        <taxon>Pseudomonadati</taxon>
        <taxon>Pseudomonadota</taxon>
        <taxon>Betaproteobacteria</taxon>
        <taxon>Burkholderiales</taxon>
        <taxon>Comamonadaceae</taxon>
        <taxon>Rhodoferax</taxon>
    </lineage>
</organism>
<gene>
    <name evidence="1" type="ORF">RS694_18105</name>
</gene>
<dbReference type="InterPro" id="IPR025906">
    <property type="entry name" value="YjfB_motility"/>
</dbReference>
<dbReference type="Proteomes" id="UP000186110">
    <property type="component" value="Chromosome"/>
</dbReference>
<dbReference type="KEGG" id="rsb:RS694_18105"/>
<proteinExistence type="predicted"/>
<evidence type="ECO:0000313" key="1">
    <source>
        <dbReference type="EMBL" id="APW44968.1"/>
    </source>
</evidence>
<dbReference type="Pfam" id="PF14070">
    <property type="entry name" value="YjfB_motility"/>
    <property type="match status" value="1"/>
</dbReference>
<reference evidence="1 2" key="1">
    <citation type="submission" date="2017-01" db="EMBL/GenBank/DDBJ databases">
        <authorList>
            <person name="Mah S.A."/>
            <person name="Swanson W.J."/>
            <person name="Moy G.W."/>
            <person name="Vacquier V.D."/>
        </authorList>
    </citation>
    <scope>NUCLEOTIDE SEQUENCE [LARGE SCALE GENOMIC DNA]</scope>
    <source>
        <strain evidence="1 2">DSM 22694</strain>
    </source>
</reference>
<dbReference type="STRING" id="1484693.RS694_18105"/>
<accession>A0A1P8KG65</accession>